<evidence type="ECO:0000313" key="3">
    <source>
        <dbReference type="Proteomes" id="UP000325598"/>
    </source>
</evidence>
<feature type="transmembrane region" description="Helical" evidence="1">
    <location>
        <begin position="12"/>
        <end position="33"/>
    </location>
</feature>
<organism evidence="2 3">
    <name type="scientific">Streptomyces angustmyceticus</name>
    <dbReference type="NCBI Taxonomy" id="285578"/>
    <lineage>
        <taxon>Bacteria</taxon>
        <taxon>Bacillati</taxon>
        <taxon>Actinomycetota</taxon>
        <taxon>Actinomycetes</taxon>
        <taxon>Kitasatosporales</taxon>
        <taxon>Streptomycetaceae</taxon>
        <taxon>Streptomyces</taxon>
    </lineage>
</organism>
<dbReference type="RefSeq" id="WP_086719696.1">
    <property type="nucleotide sequence ID" value="NZ_BLAG01000007.1"/>
</dbReference>
<reference evidence="2 3" key="1">
    <citation type="submission" date="2019-10" db="EMBL/GenBank/DDBJ databases">
        <title>Whole genome shotgun sequence of Streptomyces angustmyceticus NBRC 3934.</title>
        <authorList>
            <person name="Hosoyama A."/>
            <person name="Ichikawa N."/>
            <person name="Kimura A."/>
            <person name="Kitahashi Y."/>
            <person name="Komaki H."/>
            <person name="Uohara A."/>
        </authorList>
    </citation>
    <scope>NUCLEOTIDE SEQUENCE [LARGE SCALE GENOMIC DNA]</scope>
    <source>
        <strain evidence="2 3">NBRC 3934</strain>
    </source>
</reference>
<keyword evidence="1" id="KW-1133">Transmembrane helix</keyword>
<accession>A0A5J4LB88</accession>
<dbReference type="GeneID" id="96755749"/>
<sequence>MERHGAVPSLAGPAWAGWIYLGLAVLAGVQLLAAVLESGSGEPSLLPSLVGVVAFPVLAGWALRRRHSDRTGRRG</sequence>
<protein>
    <submittedName>
        <fullName evidence="2">Uncharacterized protein</fullName>
    </submittedName>
</protein>
<name>A0A5J4LB88_9ACTN</name>
<dbReference type="Proteomes" id="UP000325598">
    <property type="component" value="Unassembled WGS sequence"/>
</dbReference>
<evidence type="ECO:0000256" key="1">
    <source>
        <dbReference type="SAM" id="Phobius"/>
    </source>
</evidence>
<proteinExistence type="predicted"/>
<gene>
    <name evidence="2" type="ORF">San01_23610</name>
</gene>
<dbReference type="EMBL" id="BLAG01000007">
    <property type="protein sequence ID" value="GES29874.1"/>
    <property type="molecule type" value="Genomic_DNA"/>
</dbReference>
<keyword evidence="1" id="KW-0812">Transmembrane</keyword>
<keyword evidence="3" id="KW-1185">Reference proteome</keyword>
<evidence type="ECO:0000313" key="2">
    <source>
        <dbReference type="EMBL" id="GES29874.1"/>
    </source>
</evidence>
<feature type="transmembrane region" description="Helical" evidence="1">
    <location>
        <begin position="45"/>
        <end position="63"/>
    </location>
</feature>
<dbReference type="AlphaFoldDB" id="A0A5J4LB88"/>
<comment type="caution">
    <text evidence="2">The sequence shown here is derived from an EMBL/GenBank/DDBJ whole genome shotgun (WGS) entry which is preliminary data.</text>
</comment>
<keyword evidence="1" id="KW-0472">Membrane</keyword>